<dbReference type="RefSeq" id="WP_063243290.1">
    <property type="nucleotide sequence ID" value="NZ_LUKF01000007.1"/>
</dbReference>
<evidence type="ECO:0000256" key="1">
    <source>
        <dbReference type="SAM" id="SignalP"/>
    </source>
</evidence>
<keyword evidence="1" id="KW-0732">Signal</keyword>
<dbReference type="AlphaFoldDB" id="A0A150WT90"/>
<feature type="chain" id="PRO_5007573676" evidence="1">
    <location>
        <begin position="19"/>
        <end position="188"/>
    </location>
</feature>
<dbReference type="OrthoDB" id="5292563at2"/>
<dbReference type="EMBL" id="LUKF01000007">
    <property type="protein sequence ID" value="KYG67696.1"/>
    <property type="molecule type" value="Genomic_DNA"/>
</dbReference>
<comment type="caution">
    <text evidence="2">The sequence shown here is derived from an EMBL/GenBank/DDBJ whole genome shotgun (WGS) entry which is preliminary data.</text>
</comment>
<name>A0A150WT90_BDEBC</name>
<organism evidence="2 3">
    <name type="scientific">Bdellovibrio bacteriovorus</name>
    <dbReference type="NCBI Taxonomy" id="959"/>
    <lineage>
        <taxon>Bacteria</taxon>
        <taxon>Pseudomonadati</taxon>
        <taxon>Bdellovibrionota</taxon>
        <taxon>Bdellovibrionia</taxon>
        <taxon>Bdellovibrionales</taxon>
        <taxon>Pseudobdellovibrionaceae</taxon>
        <taxon>Bdellovibrio</taxon>
    </lineage>
</organism>
<proteinExistence type="predicted"/>
<protein>
    <submittedName>
        <fullName evidence="2">Uncharacterized protein</fullName>
    </submittedName>
</protein>
<reference evidence="2 3" key="1">
    <citation type="submission" date="2016-03" db="EMBL/GenBank/DDBJ databases">
        <authorList>
            <person name="Ploux O."/>
        </authorList>
    </citation>
    <scope>NUCLEOTIDE SEQUENCE [LARGE SCALE GENOMIC DNA]</scope>
    <source>
        <strain evidence="2 3">BER2</strain>
    </source>
</reference>
<evidence type="ECO:0000313" key="3">
    <source>
        <dbReference type="Proteomes" id="UP000075391"/>
    </source>
</evidence>
<sequence>MKFVLVLSILLGAFSSQAEVGFKNGNERTAVLSQGNIYVHCHASGGGPSSGAFRCSEEILLSGEYDYFVGPAGVAGDEVVLTARHEDGSQRTKTVDYDTNKGKSKKQINLWIATLLQRPLLNPGKNNLTFKITKNGKTTASGEFIANVKDGGRKVCSRSATYWSNNSNDCQNGGSFCQRYFRENNYCL</sequence>
<dbReference type="Proteomes" id="UP000075391">
    <property type="component" value="Unassembled WGS sequence"/>
</dbReference>
<gene>
    <name evidence="2" type="ORF">AZI85_17035</name>
</gene>
<feature type="signal peptide" evidence="1">
    <location>
        <begin position="1"/>
        <end position="18"/>
    </location>
</feature>
<accession>A0A150WT90</accession>
<evidence type="ECO:0000313" key="2">
    <source>
        <dbReference type="EMBL" id="KYG67696.1"/>
    </source>
</evidence>